<sequence>MKDNKSHRRWIAAATTLAAAVAATSLSPAAAETGPPPVIGNLRAPATTTAPAHAFAAQTGSRSCATVRTNWKATARPHAAPEALFNAYSDTGKGWTGADSTYSVRLPGGRTAWIFSDTFLGPVNPDGSRPTTTPFINNSFMVQRGNSLKTVTGGTANDPTALVPPPANGWYWFGAAGTSKAGRNLDVVALRFERTGTGQWDWRWASNSLARFDSKTLKLQKLVPLPSAANVQWSAWLLRDRGYTYVYGVEDLGASKYEHVARVRGDDLAAAPWQYWTGSGWSADETASARVLEGVANEHSVTRWGDGYLLVTHDTTELFSDRVVGYFSCSPTGPFVNQVELYRTPETGASGSYGDADIITYNSHEHPDLRRGNTLLVSHNVNSLDANNDLYADVSIYRPRFTGVTLTRDSGP</sequence>
<dbReference type="PROSITE" id="PS51318">
    <property type="entry name" value="TAT"/>
    <property type="match status" value="1"/>
</dbReference>
<comment type="caution">
    <text evidence="2">The sequence shown here is derived from an EMBL/GenBank/DDBJ whole genome shotgun (WGS) entry which is preliminary data.</text>
</comment>
<keyword evidence="3" id="KW-1185">Reference proteome</keyword>
<evidence type="ECO:0000256" key="1">
    <source>
        <dbReference type="SAM" id="SignalP"/>
    </source>
</evidence>
<dbReference type="AlphaFoldDB" id="A0A7W9JBC1"/>
<feature type="signal peptide" evidence="1">
    <location>
        <begin position="1"/>
        <end position="30"/>
    </location>
</feature>
<organism evidence="2 3">
    <name type="scientific">Kribbella italica</name>
    <dbReference type="NCBI Taxonomy" id="1540520"/>
    <lineage>
        <taxon>Bacteria</taxon>
        <taxon>Bacillati</taxon>
        <taxon>Actinomycetota</taxon>
        <taxon>Actinomycetes</taxon>
        <taxon>Propionibacteriales</taxon>
        <taxon>Kribbellaceae</taxon>
        <taxon>Kribbella</taxon>
    </lineage>
</organism>
<gene>
    <name evidence="2" type="ORF">HDA39_005752</name>
</gene>
<proteinExistence type="predicted"/>
<evidence type="ECO:0000313" key="3">
    <source>
        <dbReference type="Proteomes" id="UP000549971"/>
    </source>
</evidence>
<accession>A0A7W9JBC1</accession>
<evidence type="ECO:0008006" key="4">
    <source>
        <dbReference type="Google" id="ProtNLM"/>
    </source>
</evidence>
<dbReference type="InterPro" id="IPR006311">
    <property type="entry name" value="TAT_signal"/>
</dbReference>
<protein>
    <recommendedName>
        <fullName evidence="4">DUF4185 domain-containing protein</fullName>
    </recommendedName>
</protein>
<dbReference type="RefSeq" id="WP_337925933.1">
    <property type="nucleotide sequence ID" value="NZ_JACHMY010000001.1"/>
</dbReference>
<name>A0A7W9JBC1_9ACTN</name>
<dbReference type="EMBL" id="JACHMY010000001">
    <property type="protein sequence ID" value="MBB5839018.1"/>
    <property type="molecule type" value="Genomic_DNA"/>
</dbReference>
<feature type="chain" id="PRO_5039621696" description="DUF4185 domain-containing protein" evidence="1">
    <location>
        <begin position="31"/>
        <end position="412"/>
    </location>
</feature>
<reference evidence="2 3" key="1">
    <citation type="submission" date="2020-08" db="EMBL/GenBank/DDBJ databases">
        <title>Sequencing the genomes of 1000 actinobacteria strains.</title>
        <authorList>
            <person name="Klenk H.-P."/>
        </authorList>
    </citation>
    <scope>NUCLEOTIDE SEQUENCE [LARGE SCALE GENOMIC DNA]</scope>
    <source>
        <strain evidence="2 3">DSM 28967</strain>
    </source>
</reference>
<dbReference type="Proteomes" id="UP000549971">
    <property type="component" value="Unassembled WGS sequence"/>
</dbReference>
<keyword evidence="1" id="KW-0732">Signal</keyword>
<evidence type="ECO:0000313" key="2">
    <source>
        <dbReference type="EMBL" id="MBB5839018.1"/>
    </source>
</evidence>